<organism evidence="14 15">
    <name type="scientific">Actinoplanes xinjiangensis</name>
    <dbReference type="NCBI Taxonomy" id="512350"/>
    <lineage>
        <taxon>Bacteria</taxon>
        <taxon>Bacillati</taxon>
        <taxon>Actinomycetota</taxon>
        <taxon>Actinomycetes</taxon>
        <taxon>Micromonosporales</taxon>
        <taxon>Micromonosporaceae</taxon>
        <taxon>Actinoplanes</taxon>
    </lineage>
</organism>
<evidence type="ECO:0000256" key="1">
    <source>
        <dbReference type="ARBA" id="ARBA00004127"/>
    </source>
</evidence>
<keyword evidence="10" id="KW-1003">Cell membrane</keyword>
<evidence type="ECO:0000259" key="12">
    <source>
        <dbReference type="Pfam" id="PF02366"/>
    </source>
</evidence>
<feature type="domain" description="Protein O-mannosyl-transferase C-terminal four TM" evidence="13">
    <location>
        <begin position="357"/>
        <end position="550"/>
    </location>
</feature>
<evidence type="ECO:0000259" key="13">
    <source>
        <dbReference type="Pfam" id="PF16192"/>
    </source>
</evidence>
<evidence type="ECO:0000256" key="3">
    <source>
        <dbReference type="ARBA" id="ARBA00007222"/>
    </source>
</evidence>
<feature type="domain" description="ArnT-like N-terminal" evidence="12">
    <location>
        <begin position="82"/>
        <end position="291"/>
    </location>
</feature>
<evidence type="ECO:0000256" key="9">
    <source>
        <dbReference type="ARBA" id="ARBA00093617"/>
    </source>
</evidence>
<feature type="transmembrane region" description="Helical" evidence="10">
    <location>
        <begin position="510"/>
        <end position="530"/>
    </location>
</feature>
<sequence>MRHPKSPSHDETRRRRAYVLSDGAYDRGVTTAATAETELTTPDSPAEAESTPGGRVIPEVVRRRLSTLDRSFDPYSWLVTVVITVIAGILRFAGVDKPKGYIFDEVYYPTDAWDMLQHGVEWDEKNNGAAYVVHPPLGKWLIALGEIPFGNTEMGWRFSTAVAGTLMVLIFIRVAYRLFHSVVLAGIAGLLMALDGFQLVLSRTSLLDIFIGLFILMTFAALVLDRDHYRRSWQRALERGFDPSATPHLPRIIPWWLLASGVAFGMACSVKWSALFFAPFFAGMVLVWRAQARRSAGVRGPIIAGILGDLGWLILTFGLVIAVYLASWTGWFVTDNGYFRHYRADNGWSEPPVIGALQNLAHYHSEAFNFHTGLTQKHTYQSWPWQWLLLGRPVAFYWSSAAGCGAASCAAEILLVGTPILWWSFLPALGVMAWFGVARRDWRANAIMTGVVAGLLPWFYFAVKDGRTMFAFYAMPALPFLILAVVYVLGAIMTPASGMTSGTARTDRQLVGTVVVSTYVILVALCFAYFHPIFVGTIMPYDDWSVRMWLGGRWI</sequence>
<evidence type="ECO:0000256" key="2">
    <source>
        <dbReference type="ARBA" id="ARBA00004922"/>
    </source>
</evidence>
<comment type="similarity">
    <text evidence="3 10">Belongs to the glycosyltransferase 39 family.</text>
</comment>
<keyword evidence="7 10" id="KW-1133">Transmembrane helix</keyword>
<comment type="function">
    <text evidence="10">Protein O-mannosyltransferase that catalyzes the transfer of a single mannose residue from a polyprenol phospho-mannosyl lipidic donor to the hydroxyl group of selected serine and threonine residues in acceptor proteins.</text>
</comment>
<dbReference type="EMBL" id="QGGR01000027">
    <property type="protein sequence ID" value="PWK34458.1"/>
    <property type="molecule type" value="Genomic_DNA"/>
</dbReference>
<comment type="subcellular location">
    <subcellularLocation>
        <location evidence="10">Cell membrane</location>
    </subcellularLocation>
    <subcellularLocation>
        <location evidence="1">Endomembrane system</location>
        <topology evidence="1">Multi-pass membrane protein</topology>
    </subcellularLocation>
</comment>
<feature type="transmembrane region" description="Helical" evidence="10">
    <location>
        <begin position="182"/>
        <end position="200"/>
    </location>
</feature>
<dbReference type="InterPro" id="IPR003342">
    <property type="entry name" value="ArnT-like_N"/>
</dbReference>
<evidence type="ECO:0000313" key="15">
    <source>
        <dbReference type="Proteomes" id="UP000245697"/>
    </source>
</evidence>
<feature type="transmembrane region" description="Helical" evidence="10">
    <location>
        <begin position="154"/>
        <end position="175"/>
    </location>
</feature>
<evidence type="ECO:0000256" key="4">
    <source>
        <dbReference type="ARBA" id="ARBA00022676"/>
    </source>
</evidence>
<feature type="transmembrane region" description="Helical" evidence="10">
    <location>
        <begin position="206"/>
        <end position="224"/>
    </location>
</feature>
<keyword evidence="5 10" id="KW-0808">Transferase</keyword>
<evidence type="ECO:0000256" key="5">
    <source>
        <dbReference type="ARBA" id="ARBA00022679"/>
    </source>
</evidence>
<reference evidence="14 15" key="1">
    <citation type="submission" date="2018-05" db="EMBL/GenBank/DDBJ databases">
        <title>Genomic Encyclopedia of Archaeal and Bacterial Type Strains, Phase II (KMG-II): from individual species to whole genera.</title>
        <authorList>
            <person name="Goeker M."/>
        </authorList>
    </citation>
    <scope>NUCLEOTIDE SEQUENCE [LARGE SCALE GENOMIC DNA]</scope>
    <source>
        <strain evidence="14 15">DSM 45184</strain>
    </source>
</reference>
<dbReference type="EC" id="2.4.1.-" evidence="10"/>
<feature type="transmembrane region" description="Helical" evidence="10">
    <location>
        <begin position="420"/>
        <end position="438"/>
    </location>
</feature>
<feature type="transmembrane region" description="Helical" evidence="10">
    <location>
        <begin position="302"/>
        <end position="326"/>
    </location>
</feature>
<evidence type="ECO:0000313" key="14">
    <source>
        <dbReference type="EMBL" id="PWK34458.1"/>
    </source>
</evidence>
<feature type="transmembrane region" description="Helical" evidence="10">
    <location>
        <begin position="470"/>
        <end position="490"/>
    </location>
</feature>
<protein>
    <recommendedName>
        <fullName evidence="9 10">Polyprenol-phosphate-mannose--protein mannosyltransferase</fullName>
        <ecNumber evidence="10">2.4.1.-</ecNumber>
    </recommendedName>
</protein>
<evidence type="ECO:0000256" key="6">
    <source>
        <dbReference type="ARBA" id="ARBA00022692"/>
    </source>
</evidence>
<comment type="pathway">
    <text evidence="2 10">Protein modification; protein glycosylation.</text>
</comment>
<evidence type="ECO:0000256" key="10">
    <source>
        <dbReference type="RuleBase" id="RU367007"/>
    </source>
</evidence>
<dbReference type="Pfam" id="PF16192">
    <property type="entry name" value="PMT_4TMC"/>
    <property type="match status" value="1"/>
</dbReference>
<keyword evidence="15" id="KW-1185">Reference proteome</keyword>
<keyword evidence="6 10" id="KW-0812">Transmembrane</keyword>
<feature type="transmembrane region" description="Helical" evidence="10">
    <location>
        <begin position="272"/>
        <end position="290"/>
    </location>
</feature>
<dbReference type="InterPro" id="IPR027005">
    <property type="entry name" value="PMT-like"/>
</dbReference>
<dbReference type="UniPathway" id="UPA00378"/>
<comment type="caution">
    <text evidence="14">The sequence shown here is derived from an EMBL/GenBank/DDBJ whole genome shotgun (WGS) entry which is preliminary data.</text>
</comment>
<dbReference type="InterPro" id="IPR032421">
    <property type="entry name" value="PMT_4TMC"/>
</dbReference>
<name>A0A316EQ59_9ACTN</name>
<feature type="transmembrane region" description="Helical" evidence="10">
    <location>
        <begin position="72"/>
        <end position="93"/>
    </location>
</feature>
<dbReference type="PANTHER" id="PTHR10050:SF46">
    <property type="entry name" value="PROTEIN O-MANNOSYL-TRANSFERASE 2"/>
    <property type="match status" value="1"/>
</dbReference>
<evidence type="ECO:0000256" key="8">
    <source>
        <dbReference type="ARBA" id="ARBA00023136"/>
    </source>
</evidence>
<gene>
    <name evidence="14" type="ORF">BC793_12791</name>
</gene>
<dbReference type="OrthoDB" id="9776737at2"/>
<dbReference type="GO" id="GO:0005886">
    <property type="term" value="C:plasma membrane"/>
    <property type="evidence" value="ECO:0007669"/>
    <property type="project" value="UniProtKB-SubCell"/>
</dbReference>
<dbReference type="Pfam" id="PF02366">
    <property type="entry name" value="PMT"/>
    <property type="match status" value="1"/>
</dbReference>
<evidence type="ECO:0000256" key="11">
    <source>
        <dbReference type="SAM" id="MobiDB-lite"/>
    </source>
</evidence>
<feature type="compositionally biased region" description="Low complexity" evidence="11">
    <location>
        <begin position="30"/>
        <end position="41"/>
    </location>
</feature>
<keyword evidence="4 10" id="KW-0328">Glycosyltransferase</keyword>
<dbReference type="PANTHER" id="PTHR10050">
    <property type="entry name" value="DOLICHYL-PHOSPHATE-MANNOSE--PROTEIN MANNOSYLTRANSFERASE"/>
    <property type="match status" value="1"/>
</dbReference>
<evidence type="ECO:0000256" key="7">
    <source>
        <dbReference type="ARBA" id="ARBA00022989"/>
    </source>
</evidence>
<proteinExistence type="inferred from homology"/>
<dbReference type="AlphaFoldDB" id="A0A316EQ59"/>
<accession>A0A316EQ59</accession>
<dbReference type="GO" id="GO:0004169">
    <property type="term" value="F:dolichyl-phosphate-mannose-protein mannosyltransferase activity"/>
    <property type="evidence" value="ECO:0007669"/>
    <property type="project" value="UniProtKB-UniRule"/>
</dbReference>
<feature type="region of interest" description="Disordered" evidence="11">
    <location>
        <begin position="28"/>
        <end position="53"/>
    </location>
</feature>
<dbReference type="Proteomes" id="UP000245697">
    <property type="component" value="Unassembled WGS sequence"/>
</dbReference>
<feature type="transmembrane region" description="Helical" evidence="10">
    <location>
        <begin position="395"/>
        <end position="415"/>
    </location>
</feature>
<feature type="transmembrane region" description="Helical" evidence="10">
    <location>
        <begin position="444"/>
        <end position="463"/>
    </location>
</feature>
<dbReference type="GO" id="GO:0012505">
    <property type="term" value="C:endomembrane system"/>
    <property type="evidence" value="ECO:0007669"/>
    <property type="project" value="UniProtKB-SubCell"/>
</dbReference>
<keyword evidence="8 10" id="KW-0472">Membrane</keyword>